<evidence type="ECO:0000256" key="4">
    <source>
        <dbReference type="ARBA" id="ARBA00022692"/>
    </source>
</evidence>
<dbReference type="GO" id="GO:0022857">
    <property type="term" value="F:transmembrane transporter activity"/>
    <property type="evidence" value="ECO:0007669"/>
    <property type="project" value="InterPro"/>
</dbReference>
<keyword evidence="5" id="KW-1133">Transmembrane helix</keyword>
<proteinExistence type="inferred from homology"/>
<evidence type="ECO:0000313" key="8">
    <source>
        <dbReference type="EMBL" id="AZS29294.1"/>
    </source>
</evidence>
<organism evidence="8 9">
    <name type="scientific">Butyricimonas faecalis</name>
    <dbReference type="NCBI Taxonomy" id="2093856"/>
    <lineage>
        <taxon>Bacteria</taxon>
        <taxon>Pseudomonadati</taxon>
        <taxon>Bacteroidota</taxon>
        <taxon>Bacteroidia</taxon>
        <taxon>Bacteroidales</taxon>
        <taxon>Odoribacteraceae</taxon>
        <taxon>Butyricimonas</taxon>
    </lineage>
</organism>
<dbReference type="EMBL" id="CP032819">
    <property type="protein sequence ID" value="AZS29294.1"/>
    <property type="molecule type" value="Genomic_DNA"/>
</dbReference>
<comment type="similarity">
    <text evidence="2 7">Belongs to the ExbD/TolR family.</text>
</comment>
<dbReference type="PANTHER" id="PTHR30558">
    <property type="entry name" value="EXBD MEMBRANE COMPONENT OF PMF-DRIVEN MACROMOLECULE IMPORT SYSTEM"/>
    <property type="match status" value="1"/>
</dbReference>
<dbReference type="PANTHER" id="PTHR30558:SF3">
    <property type="entry name" value="BIOPOLYMER TRANSPORT PROTEIN EXBD-RELATED"/>
    <property type="match status" value="1"/>
</dbReference>
<accession>A0A3Q9INA4</accession>
<protein>
    <submittedName>
        <fullName evidence="8">Biopolymer transporter ExbD</fullName>
    </submittedName>
</protein>
<keyword evidence="9" id="KW-1185">Reference proteome</keyword>
<evidence type="ECO:0000256" key="2">
    <source>
        <dbReference type="ARBA" id="ARBA00005811"/>
    </source>
</evidence>
<dbReference type="Pfam" id="PF02472">
    <property type="entry name" value="ExbD"/>
    <property type="match status" value="1"/>
</dbReference>
<gene>
    <name evidence="8" type="ORF">D8S85_06780</name>
</gene>
<keyword evidence="7" id="KW-0813">Transport</keyword>
<dbReference type="InterPro" id="IPR003400">
    <property type="entry name" value="ExbD"/>
</dbReference>
<sequence>MSQKIKKKSTFIDMTAMSDVTVLLLTFFMLTSTFIQKEPVQVNPPQSVSEIKIPETDIVSILVEPTGKVFMGLDKPQDRVEVLKKMGESYQIEFTDQELKKFSLCNSFGVPIQGMKQFLALSSEEQDKVIMNYGIPCDSTNNQFKSWMQFAREVNKDLVIAIKADQKTPYPLIKDIMATLQDLRENRYNLITSLRNMPEV</sequence>
<dbReference type="AlphaFoldDB" id="A0A3Q9INA4"/>
<evidence type="ECO:0000256" key="3">
    <source>
        <dbReference type="ARBA" id="ARBA00022475"/>
    </source>
</evidence>
<evidence type="ECO:0000313" key="9">
    <source>
        <dbReference type="Proteomes" id="UP000270673"/>
    </source>
</evidence>
<evidence type="ECO:0000256" key="1">
    <source>
        <dbReference type="ARBA" id="ARBA00004162"/>
    </source>
</evidence>
<evidence type="ECO:0000256" key="5">
    <source>
        <dbReference type="ARBA" id="ARBA00022989"/>
    </source>
</evidence>
<dbReference type="KEGG" id="buy:D8S85_06780"/>
<keyword evidence="6" id="KW-0472">Membrane</keyword>
<keyword evidence="3" id="KW-1003">Cell membrane</keyword>
<reference evidence="8 9" key="1">
    <citation type="submission" date="2018-10" db="EMBL/GenBank/DDBJ databases">
        <title>Butyricimonas faecalis sp. nov., isolated from human faeces and emended description of the genus Butyricimonas.</title>
        <authorList>
            <person name="Le Roy T."/>
            <person name="Van der Smissen P."/>
            <person name="Paquot A."/>
            <person name="Delzenne N."/>
            <person name="Muccioli G."/>
            <person name="Collet J.-F."/>
            <person name="Cani P.D."/>
        </authorList>
    </citation>
    <scope>NUCLEOTIDE SEQUENCE [LARGE SCALE GENOMIC DNA]</scope>
    <source>
        <strain evidence="8 9">H184</strain>
    </source>
</reference>
<dbReference type="RefSeq" id="WP_106480042.1">
    <property type="nucleotide sequence ID" value="NZ_CP032819.1"/>
</dbReference>
<name>A0A3Q9INA4_9BACT</name>
<keyword evidence="4 7" id="KW-0812">Transmembrane</keyword>
<dbReference type="GO" id="GO:0005886">
    <property type="term" value="C:plasma membrane"/>
    <property type="evidence" value="ECO:0007669"/>
    <property type="project" value="UniProtKB-SubCell"/>
</dbReference>
<dbReference type="OrthoDB" id="9793581at2"/>
<keyword evidence="7" id="KW-0653">Protein transport</keyword>
<comment type="subcellular location">
    <subcellularLocation>
        <location evidence="1">Cell membrane</location>
        <topology evidence="1">Single-pass membrane protein</topology>
    </subcellularLocation>
    <subcellularLocation>
        <location evidence="7">Cell membrane</location>
        <topology evidence="7">Single-pass type II membrane protein</topology>
    </subcellularLocation>
</comment>
<dbReference type="Proteomes" id="UP000270673">
    <property type="component" value="Chromosome"/>
</dbReference>
<evidence type="ECO:0000256" key="6">
    <source>
        <dbReference type="ARBA" id="ARBA00023136"/>
    </source>
</evidence>
<dbReference type="GO" id="GO:0015031">
    <property type="term" value="P:protein transport"/>
    <property type="evidence" value="ECO:0007669"/>
    <property type="project" value="UniProtKB-KW"/>
</dbReference>
<evidence type="ECO:0000256" key="7">
    <source>
        <dbReference type="RuleBase" id="RU003879"/>
    </source>
</evidence>